<feature type="compositionally biased region" description="Polar residues" evidence="1">
    <location>
        <begin position="13"/>
        <end position="23"/>
    </location>
</feature>
<evidence type="ECO:0000313" key="2">
    <source>
        <dbReference type="EMBL" id="VEL20289.1"/>
    </source>
</evidence>
<dbReference type="Proteomes" id="UP000784294">
    <property type="component" value="Unassembled WGS sequence"/>
</dbReference>
<evidence type="ECO:0000256" key="1">
    <source>
        <dbReference type="SAM" id="MobiDB-lite"/>
    </source>
</evidence>
<dbReference type="OrthoDB" id="9999654at2759"/>
<gene>
    <name evidence="2" type="ORF">PXEA_LOCUS13729</name>
</gene>
<sequence length="324" mass="34990">MGKKSQKCYAPQRASSQSVSRLSFKSPGVLSSPPTGTVQSAGFLLRQPTQNGSALRSPSLLPTYVSPTSAGDVTARPFFSSRPDLLTDLGRSPAGGSSSNAVSGTRLLTSAGPSLAGPTSGLSRSKGLSASLSSLFQGIGRSRKSSKDSDYRAGTKLNYGIAYHNPDAAELRVQLRQMQQRQIQSMTTRLRLVRALCHIEAQVEYMSGTLKCLVLGISGFSRLCAGDLFEVHMRYAVPEIQVDQNNYDWLELASRQLRQSKASTTSSGASAANSGAVRRSQLMTVDKWRICGRILSPREARVRSNEGSLYRASRRSTPPTRPRV</sequence>
<dbReference type="AlphaFoldDB" id="A0A3S4ZUP4"/>
<protein>
    <submittedName>
        <fullName evidence="2">Uncharacterized protein</fullName>
    </submittedName>
</protein>
<feature type="region of interest" description="Disordered" evidence="1">
    <location>
        <begin position="1"/>
        <end position="37"/>
    </location>
</feature>
<dbReference type="EMBL" id="CAAALY010045722">
    <property type="protein sequence ID" value="VEL20289.1"/>
    <property type="molecule type" value="Genomic_DNA"/>
</dbReference>
<accession>A0A3S4ZUP4</accession>
<organism evidence="2 3">
    <name type="scientific">Protopolystoma xenopodis</name>
    <dbReference type="NCBI Taxonomy" id="117903"/>
    <lineage>
        <taxon>Eukaryota</taxon>
        <taxon>Metazoa</taxon>
        <taxon>Spiralia</taxon>
        <taxon>Lophotrochozoa</taxon>
        <taxon>Platyhelminthes</taxon>
        <taxon>Monogenea</taxon>
        <taxon>Polyopisthocotylea</taxon>
        <taxon>Polystomatidea</taxon>
        <taxon>Polystomatidae</taxon>
        <taxon>Protopolystoma</taxon>
    </lineage>
</organism>
<reference evidence="2" key="1">
    <citation type="submission" date="2018-11" db="EMBL/GenBank/DDBJ databases">
        <authorList>
            <consortium name="Pathogen Informatics"/>
        </authorList>
    </citation>
    <scope>NUCLEOTIDE SEQUENCE</scope>
</reference>
<evidence type="ECO:0000313" key="3">
    <source>
        <dbReference type="Proteomes" id="UP000784294"/>
    </source>
</evidence>
<keyword evidence="3" id="KW-1185">Reference proteome</keyword>
<name>A0A3S4ZUP4_9PLAT</name>
<proteinExistence type="predicted"/>
<comment type="caution">
    <text evidence="2">The sequence shown here is derived from an EMBL/GenBank/DDBJ whole genome shotgun (WGS) entry which is preliminary data.</text>
</comment>